<dbReference type="InterPro" id="IPR012338">
    <property type="entry name" value="Beta-lactam/transpept-like"/>
</dbReference>
<evidence type="ECO:0000313" key="4">
    <source>
        <dbReference type="Proteomes" id="UP001319861"/>
    </source>
</evidence>
<reference evidence="3 4" key="1">
    <citation type="journal article" date="2021" name="J. Biosci. Bioeng.">
        <title>Identification and characterization of a chc gene cluster responsible for the aromatization pathway of cyclohexanecarboxylate degradation in Sinomonas cyclohexanicum ATCC 51369.</title>
        <authorList>
            <person name="Yamamoto T."/>
            <person name="Hasegawa Y."/>
            <person name="Lau P.C.K."/>
            <person name="Iwaki H."/>
        </authorList>
    </citation>
    <scope>NUCLEOTIDE SEQUENCE [LARGE SCALE GENOMIC DNA]</scope>
    <source>
        <strain evidence="3 4">ATCC 51369</strain>
    </source>
</reference>
<dbReference type="RefSeq" id="WP_229232049.1">
    <property type="nucleotide sequence ID" value="NZ_AP024525.1"/>
</dbReference>
<keyword evidence="3" id="KW-0378">Hydrolase</keyword>
<gene>
    <name evidence="3" type="ORF">SCMU_11320</name>
</gene>
<dbReference type="EMBL" id="AP024525">
    <property type="protein sequence ID" value="BCT75290.1"/>
    <property type="molecule type" value="Genomic_DNA"/>
</dbReference>
<protein>
    <submittedName>
        <fullName evidence="3">D-Ala-D-Ala carboxypeptidase</fullName>
    </submittedName>
</protein>
<dbReference type="InterPro" id="IPR050491">
    <property type="entry name" value="AmpC-like"/>
</dbReference>
<evidence type="ECO:0000313" key="3">
    <source>
        <dbReference type="EMBL" id="BCT75290.1"/>
    </source>
</evidence>
<dbReference type="InterPro" id="IPR001466">
    <property type="entry name" value="Beta-lactam-related"/>
</dbReference>
<feature type="domain" description="Beta-lactamase-related" evidence="2">
    <location>
        <begin position="55"/>
        <end position="396"/>
    </location>
</feature>
<dbReference type="Pfam" id="PF00144">
    <property type="entry name" value="Beta-lactamase"/>
    <property type="match status" value="1"/>
</dbReference>
<name>A0ABN6FFF9_SINCY</name>
<dbReference type="Proteomes" id="UP001319861">
    <property type="component" value="Chromosome"/>
</dbReference>
<dbReference type="SUPFAM" id="SSF56601">
    <property type="entry name" value="beta-lactamase/transpeptidase-like"/>
    <property type="match status" value="1"/>
</dbReference>
<keyword evidence="4" id="KW-1185">Reference proteome</keyword>
<keyword evidence="1" id="KW-0732">Signal</keyword>
<feature type="chain" id="PRO_5045712030" evidence="1">
    <location>
        <begin position="25"/>
        <end position="425"/>
    </location>
</feature>
<organism evidence="3 4">
    <name type="scientific">Sinomonas cyclohexanicum</name>
    <name type="common">Corynebacterium cyclohexanicum</name>
    <dbReference type="NCBI Taxonomy" id="322009"/>
    <lineage>
        <taxon>Bacteria</taxon>
        <taxon>Bacillati</taxon>
        <taxon>Actinomycetota</taxon>
        <taxon>Actinomycetes</taxon>
        <taxon>Micrococcales</taxon>
        <taxon>Micrococcaceae</taxon>
        <taxon>Sinomonas</taxon>
    </lineage>
</organism>
<sequence>MRSIPPALTALPLAALVLSGCAPAAAPTQGTTTAPAASAPSSAPALAQVSDDDLRAAFTASAKEMQVPGAVLVLKRPGKPDLTIAYGTRERGGPTPVTVDDHVRVGSNTKTWTGTVILQLAQEGKIGLTDPVSKYWDGVPNGDSITIEQLLEMRSGLYNYTFDPAWNAAVDANLQRAWQPQELLATAFTHPAVFAPGTDYQYSNTNTVLLGVIAQKLDGKPLEQIFQDRLFGPLGLKETRLPALTSSALPAPYSRGYSYGTFVETIDTSKLTDDQFAAARSGTLAPLDYTDQNPSWGWAAGAGISTAPELATWVEALGSGKLLDSAMQKTRMDSIKPLSASSGYGMNIAQFGPMYGHTGELPGYNSFMGYDPANKVTLVTWANLAPLPDGSAPATELAKLVLGKLYATAGAGPSSAGPSAATTGP</sequence>
<dbReference type="GO" id="GO:0004180">
    <property type="term" value="F:carboxypeptidase activity"/>
    <property type="evidence" value="ECO:0007669"/>
    <property type="project" value="UniProtKB-KW"/>
</dbReference>
<evidence type="ECO:0000256" key="1">
    <source>
        <dbReference type="SAM" id="SignalP"/>
    </source>
</evidence>
<accession>A0ABN6FFF9</accession>
<keyword evidence="3" id="KW-0121">Carboxypeptidase</keyword>
<proteinExistence type="predicted"/>
<dbReference type="PANTHER" id="PTHR46825:SF7">
    <property type="entry name" value="D-ALANYL-D-ALANINE CARBOXYPEPTIDASE"/>
    <property type="match status" value="1"/>
</dbReference>
<keyword evidence="3" id="KW-0645">Protease</keyword>
<dbReference type="PANTHER" id="PTHR46825">
    <property type="entry name" value="D-ALANYL-D-ALANINE-CARBOXYPEPTIDASE/ENDOPEPTIDASE AMPH"/>
    <property type="match status" value="1"/>
</dbReference>
<dbReference type="PROSITE" id="PS51257">
    <property type="entry name" value="PROKAR_LIPOPROTEIN"/>
    <property type="match status" value="1"/>
</dbReference>
<feature type="signal peptide" evidence="1">
    <location>
        <begin position="1"/>
        <end position="24"/>
    </location>
</feature>
<evidence type="ECO:0000259" key="2">
    <source>
        <dbReference type="Pfam" id="PF00144"/>
    </source>
</evidence>
<dbReference type="Gene3D" id="3.40.710.10">
    <property type="entry name" value="DD-peptidase/beta-lactamase superfamily"/>
    <property type="match status" value="1"/>
</dbReference>